<organism evidence="1 2">
    <name type="scientific">Mycena sanguinolenta</name>
    <dbReference type="NCBI Taxonomy" id="230812"/>
    <lineage>
        <taxon>Eukaryota</taxon>
        <taxon>Fungi</taxon>
        <taxon>Dikarya</taxon>
        <taxon>Basidiomycota</taxon>
        <taxon>Agaricomycotina</taxon>
        <taxon>Agaricomycetes</taxon>
        <taxon>Agaricomycetidae</taxon>
        <taxon>Agaricales</taxon>
        <taxon>Marasmiineae</taxon>
        <taxon>Mycenaceae</taxon>
        <taxon>Mycena</taxon>
    </lineage>
</organism>
<keyword evidence="2" id="KW-1185">Reference proteome</keyword>
<gene>
    <name evidence="1" type="ORF">MSAN_00160900</name>
</gene>
<dbReference type="OrthoDB" id="3046743at2759"/>
<dbReference type="Proteomes" id="UP000623467">
    <property type="component" value="Unassembled WGS sequence"/>
</dbReference>
<dbReference type="EMBL" id="JACAZH010000001">
    <property type="protein sequence ID" value="KAF7377393.1"/>
    <property type="molecule type" value="Genomic_DNA"/>
</dbReference>
<dbReference type="AlphaFoldDB" id="A0A8H6ZEA7"/>
<proteinExistence type="predicted"/>
<name>A0A8H6ZEA7_9AGAR</name>
<reference evidence="1" key="1">
    <citation type="submission" date="2020-05" db="EMBL/GenBank/DDBJ databases">
        <title>Mycena genomes resolve the evolution of fungal bioluminescence.</title>
        <authorList>
            <person name="Tsai I.J."/>
        </authorList>
    </citation>
    <scope>NUCLEOTIDE SEQUENCE</scope>
    <source>
        <strain evidence="1">160909Yilan</strain>
    </source>
</reference>
<sequence>MNLCRPMFTLVTHLHLFDFMPIGSGPKMVPWLSFLASLPSLTHLAVIAAVREASELFASCKKLEVLVNLHGSWGPFPPDNQDLTSVDDARFVYIRVDWEYADDWVIGVNGGMDFWARADAFVAMKRRGEIKPSSRCWIQAEDRI</sequence>
<comment type="caution">
    <text evidence="1">The sequence shown here is derived from an EMBL/GenBank/DDBJ whole genome shotgun (WGS) entry which is preliminary data.</text>
</comment>
<evidence type="ECO:0000313" key="2">
    <source>
        <dbReference type="Proteomes" id="UP000623467"/>
    </source>
</evidence>
<accession>A0A8H6ZEA7</accession>
<protein>
    <submittedName>
        <fullName evidence="1">Uncharacterized protein</fullName>
    </submittedName>
</protein>
<evidence type="ECO:0000313" key="1">
    <source>
        <dbReference type="EMBL" id="KAF7377393.1"/>
    </source>
</evidence>